<feature type="transmembrane region" description="Helical" evidence="1">
    <location>
        <begin position="7"/>
        <end position="27"/>
    </location>
</feature>
<keyword evidence="3" id="KW-1185">Reference proteome</keyword>
<gene>
    <name evidence="2" type="ORF">A4V02_01095</name>
</gene>
<dbReference type="AlphaFoldDB" id="A0A1B1S6P6"/>
<dbReference type="KEGG" id="pary:A4V02_01095"/>
<feature type="transmembrane region" description="Helical" evidence="1">
    <location>
        <begin position="33"/>
        <end position="54"/>
    </location>
</feature>
<evidence type="ECO:0000313" key="2">
    <source>
        <dbReference type="EMBL" id="ANU62473.1"/>
    </source>
</evidence>
<dbReference type="Proteomes" id="UP000186351">
    <property type="component" value="Chromosome"/>
</dbReference>
<reference evidence="3" key="1">
    <citation type="submission" date="2016-04" db="EMBL/GenBank/DDBJ databases">
        <title>Complete Genome Sequences of Twelve Strains of a Stable Defined Moderately Diverse Mouse Microbiota 2 (sDMDMm2).</title>
        <authorList>
            <person name="Uchimura Y."/>
            <person name="Wyss M."/>
            <person name="Brugiroux S."/>
            <person name="Limenitakis J.P."/>
            <person name="Stecher B."/>
            <person name="McCoy K.D."/>
            <person name="Macpherson A.J."/>
        </authorList>
    </citation>
    <scope>NUCLEOTIDE SEQUENCE [LARGE SCALE GENOMIC DNA]</scope>
    <source>
        <strain evidence="3">YL27</strain>
    </source>
</reference>
<keyword evidence="1" id="KW-0812">Transmembrane</keyword>
<proteinExistence type="predicted"/>
<evidence type="ECO:0000313" key="3">
    <source>
        <dbReference type="Proteomes" id="UP000186351"/>
    </source>
</evidence>
<dbReference type="STRING" id="1796646.A4V02_01095"/>
<accession>A0A1B1S6P6</accession>
<keyword evidence="1" id="KW-0472">Membrane</keyword>
<feature type="transmembrane region" description="Helical" evidence="1">
    <location>
        <begin position="92"/>
        <end position="110"/>
    </location>
</feature>
<accession>A0A1Z2XF35</accession>
<evidence type="ECO:0000256" key="1">
    <source>
        <dbReference type="SAM" id="Phobius"/>
    </source>
</evidence>
<organism evidence="2 3">
    <name type="scientific">Muribaculum intestinale</name>
    <dbReference type="NCBI Taxonomy" id="1796646"/>
    <lineage>
        <taxon>Bacteria</taxon>
        <taxon>Pseudomonadati</taxon>
        <taxon>Bacteroidota</taxon>
        <taxon>Bacteroidia</taxon>
        <taxon>Bacteroidales</taxon>
        <taxon>Muribaculaceae</taxon>
        <taxon>Muribaculum</taxon>
    </lineage>
</organism>
<keyword evidence="1" id="KW-1133">Transmembrane helix</keyword>
<sequence length="121" mass="14183">MILTDKRFWIFVAFEAFVSVGTGYSMLYMEWDIYYTFIFLLCSLLSGFIAFKWFRKSIIRLSLSVWIANSLSVAICFLLPNLNKSTTHSDYLILFLIMYSLISIIPYIVVTKIYSLISKRL</sequence>
<feature type="transmembrane region" description="Helical" evidence="1">
    <location>
        <begin position="61"/>
        <end position="80"/>
    </location>
</feature>
<protein>
    <submittedName>
        <fullName evidence="2">Uncharacterized protein</fullName>
    </submittedName>
</protein>
<name>A0A1B1S6P6_9BACT</name>
<dbReference type="EMBL" id="CP015402">
    <property type="protein sequence ID" value="ANU62473.1"/>
    <property type="molecule type" value="Genomic_DNA"/>
</dbReference>